<evidence type="ECO:0000256" key="1">
    <source>
        <dbReference type="SAM" id="MobiDB-lite"/>
    </source>
</evidence>
<dbReference type="AlphaFoldDB" id="A0A6A6BA20"/>
<feature type="compositionally biased region" description="Low complexity" evidence="1">
    <location>
        <begin position="103"/>
        <end position="117"/>
    </location>
</feature>
<feature type="compositionally biased region" description="Gly residues" evidence="1">
    <location>
        <begin position="118"/>
        <end position="127"/>
    </location>
</feature>
<evidence type="ECO:0000313" key="3">
    <source>
        <dbReference type="Proteomes" id="UP000799438"/>
    </source>
</evidence>
<proteinExistence type="predicted"/>
<accession>A0A6A6BA20</accession>
<dbReference type="OrthoDB" id="3001700at2759"/>
<name>A0A6A6BA20_9PEZI</name>
<organism evidence="2 3">
    <name type="scientific">Aplosporella prunicola CBS 121167</name>
    <dbReference type="NCBI Taxonomy" id="1176127"/>
    <lineage>
        <taxon>Eukaryota</taxon>
        <taxon>Fungi</taxon>
        <taxon>Dikarya</taxon>
        <taxon>Ascomycota</taxon>
        <taxon>Pezizomycotina</taxon>
        <taxon>Dothideomycetes</taxon>
        <taxon>Dothideomycetes incertae sedis</taxon>
        <taxon>Botryosphaeriales</taxon>
        <taxon>Aplosporellaceae</taxon>
        <taxon>Aplosporella</taxon>
    </lineage>
</organism>
<dbReference type="Proteomes" id="UP000799438">
    <property type="component" value="Unassembled WGS sequence"/>
</dbReference>
<protein>
    <submittedName>
        <fullName evidence="2">Uncharacterized protein</fullName>
    </submittedName>
</protein>
<dbReference type="RefSeq" id="XP_033395470.1">
    <property type="nucleotide sequence ID" value="XM_033537205.1"/>
</dbReference>
<dbReference type="EMBL" id="ML995492">
    <property type="protein sequence ID" value="KAF2139757.1"/>
    <property type="molecule type" value="Genomic_DNA"/>
</dbReference>
<dbReference type="GeneID" id="54294701"/>
<reference evidence="2" key="1">
    <citation type="journal article" date="2020" name="Stud. Mycol.">
        <title>101 Dothideomycetes genomes: a test case for predicting lifestyles and emergence of pathogens.</title>
        <authorList>
            <person name="Haridas S."/>
            <person name="Albert R."/>
            <person name="Binder M."/>
            <person name="Bloem J."/>
            <person name="Labutti K."/>
            <person name="Salamov A."/>
            <person name="Andreopoulos B."/>
            <person name="Baker S."/>
            <person name="Barry K."/>
            <person name="Bills G."/>
            <person name="Bluhm B."/>
            <person name="Cannon C."/>
            <person name="Castanera R."/>
            <person name="Culley D."/>
            <person name="Daum C."/>
            <person name="Ezra D."/>
            <person name="Gonzalez J."/>
            <person name="Henrissat B."/>
            <person name="Kuo A."/>
            <person name="Liang C."/>
            <person name="Lipzen A."/>
            <person name="Lutzoni F."/>
            <person name="Magnuson J."/>
            <person name="Mondo S."/>
            <person name="Nolan M."/>
            <person name="Ohm R."/>
            <person name="Pangilinan J."/>
            <person name="Park H.-J."/>
            <person name="Ramirez L."/>
            <person name="Alfaro M."/>
            <person name="Sun H."/>
            <person name="Tritt A."/>
            <person name="Yoshinaga Y."/>
            <person name="Zwiers L.-H."/>
            <person name="Turgeon B."/>
            <person name="Goodwin S."/>
            <person name="Spatafora J."/>
            <person name="Crous P."/>
            <person name="Grigoriev I."/>
        </authorList>
    </citation>
    <scope>NUCLEOTIDE SEQUENCE</scope>
    <source>
        <strain evidence="2">CBS 121167</strain>
    </source>
</reference>
<sequence length="135" mass="14372">MEWTKQQYNKQYDAWVPWLEDQYLKYFTKDNKASYTAKDNLAKTKLASSNENLNTAQDAVHGTAADQLGQEGLARPVGDAVSKEGINRAERGGRDEQGDVAPGAVGEAAQGGKKAAGWVGGLWGGGGGEKKEGGK</sequence>
<evidence type="ECO:0000313" key="2">
    <source>
        <dbReference type="EMBL" id="KAF2139757.1"/>
    </source>
</evidence>
<gene>
    <name evidence="2" type="ORF">K452DRAFT_232076</name>
</gene>
<feature type="compositionally biased region" description="Basic and acidic residues" evidence="1">
    <location>
        <begin position="81"/>
        <end position="97"/>
    </location>
</feature>
<keyword evidence="3" id="KW-1185">Reference proteome</keyword>
<feature type="region of interest" description="Disordered" evidence="1">
    <location>
        <begin position="53"/>
        <end position="135"/>
    </location>
</feature>